<name>A0A5B7IJG6_PORTR</name>
<feature type="region of interest" description="Disordered" evidence="1">
    <location>
        <begin position="29"/>
        <end position="66"/>
    </location>
</feature>
<reference evidence="2 3" key="1">
    <citation type="submission" date="2019-05" db="EMBL/GenBank/DDBJ databases">
        <title>Another draft genome of Portunus trituberculatus and its Hox gene families provides insights of decapod evolution.</title>
        <authorList>
            <person name="Jeong J.-H."/>
            <person name="Song I."/>
            <person name="Kim S."/>
            <person name="Choi T."/>
            <person name="Kim D."/>
            <person name="Ryu S."/>
            <person name="Kim W."/>
        </authorList>
    </citation>
    <scope>NUCLEOTIDE SEQUENCE [LARGE SCALE GENOMIC DNA]</scope>
    <source>
        <tissue evidence="2">Muscle</tissue>
    </source>
</reference>
<gene>
    <name evidence="2" type="ORF">E2C01_077101</name>
</gene>
<accession>A0A5B7IJG6</accession>
<keyword evidence="3" id="KW-1185">Reference proteome</keyword>
<protein>
    <submittedName>
        <fullName evidence="2">Uncharacterized protein</fullName>
    </submittedName>
</protein>
<feature type="compositionally biased region" description="Basic and acidic residues" evidence="1">
    <location>
        <begin position="39"/>
        <end position="51"/>
    </location>
</feature>
<sequence length="66" mass="7389">MKAAEEALLGPWTRWWIGSLSGCAVTVSLNHGATSPTGKRKEENSEDKEHDDKDEDEENVHSEEHL</sequence>
<dbReference type="AlphaFoldDB" id="A0A5B7IJG6"/>
<evidence type="ECO:0000313" key="2">
    <source>
        <dbReference type="EMBL" id="MPC82433.1"/>
    </source>
</evidence>
<comment type="caution">
    <text evidence="2">The sequence shown here is derived from an EMBL/GenBank/DDBJ whole genome shotgun (WGS) entry which is preliminary data.</text>
</comment>
<organism evidence="2 3">
    <name type="scientific">Portunus trituberculatus</name>
    <name type="common">Swimming crab</name>
    <name type="synonym">Neptunus trituberculatus</name>
    <dbReference type="NCBI Taxonomy" id="210409"/>
    <lineage>
        <taxon>Eukaryota</taxon>
        <taxon>Metazoa</taxon>
        <taxon>Ecdysozoa</taxon>
        <taxon>Arthropoda</taxon>
        <taxon>Crustacea</taxon>
        <taxon>Multicrustacea</taxon>
        <taxon>Malacostraca</taxon>
        <taxon>Eumalacostraca</taxon>
        <taxon>Eucarida</taxon>
        <taxon>Decapoda</taxon>
        <taxon>Pleocyemata</taxon>
        <taxon>Brachyura</taxon>
        <taxon>Eubrachyura</taxon>
        <taxon>Portunoidea</taxon>
        <taxon>Portunidae</taxon>
        <taxon>Portuninae</taxon>
        <taxon>Portunus</taxon>
    </lineage>
</organism>
<evidence type="ECO:0000313" key="3">
    <source>
        <dbReference type="Proteomes" id="UP000324222"/>
    </source>
</evidence>
<evidence type="ECO:0000256" key="1">
    <source>
        <dbReference type="SAM" id="MobiDB-lite"/>
    </source>
</evidence>
<dbReference type="EMBL" id="VSRR010059760">
    <property type="protein sequence ID" value="MPC82433.1"/>
    <property type="molecule type" value="Genomic_DNA"/>
</dbReference>
<dbReference type="Proteomes" id="UP000324222">
    <property type="component" value="Unassembled WGS sequence"/>
</dbReference>
<proteinExistence type="predicted"/>